<keyword evidence="3" id="KW-1185">Reference proteome</keyword>
<keyword evidence="1" id="KW-1133">Transmembrane helix</keyword>
<sequence>MAERRANTLLAARRSEDAAWHGTAFIVEALLLLAFLAFSLAVFMQLFGSAHARSVEERQLTQAVLLASNEAERFAADPQAGYGAALYDAEGNAVATGGSEQADTFVVERETASEQMPGGTLYRASIIVSCDGEAIYELETARYLSDGGRGGDGA</sequence>
<proteinExistence type="predicted"/>
<keyword evidence="1" id="KW-0812">Transmembrane</keyword>
<reference evidence="3" key="1">
    <citation type="submission" date="2018-01" db="EMBL/GenBank/DDBJ databases">
        <title>Rubneribacter badeniensis gen. nov., sp. nov., and Colonibacter rubneri, gen. nov., sp. nov., WGS of new members of the Eggerthellaceae.</title>
        <authorList>
            <person name="Danylec N."/>
            <person name="Stoll D.A."/>
            <person name="Doetsch A."/>
            <person name="Kulling S.E."/>
            <person name="Huch M."/>
        </authorList>
    </citation>
    <scope>NUCLEOTIDE SEQUENCE [LARGE SCALE GENOMIC DNA]</scope>
    <source>
        <strain evidence="3">ResAG-96</strain>
    </source>
</reference>
<dbReference type="OrthoDB" id="3177174at2"/>
<name>A0A2K2UE65_9ACTN</name>
<dbReference type="EMBL" id="PPEK01000001">
    <property type="protein sequence ID" value="PNV68621.1"/>
    <property type="molecule type" value="Genomic_DNA"/>
</dbReference>
<evidence type="ECO:0000313" key="3">
    <source>
        <dbReference type="Proteomes" id="UP000236197"/>
    </source>
</evidence>
<gene>
    <name evidence="2" type="ORF">C2L71_01145</name>
</gene>
<feature type="transmembrane region" description="Helical" evidence="1">
    <location>
        <begin position="20"/>
        <end position="43"/>
    </location>
</feature>
<protein>
    <submittedName>
        <fullName evidence="2">Uncharacterized protein</fullName>
    </submittedName>
</protein>
<evidence type="ECO:0000313" key="2">
    <source>
        <dbReference type="EMBL" id="PNV68621.1"/>
    </source>
</evidence>
<evidence type="ECO:0000256" key="1">
    <source>
        <dbReference type="SAM" id="Phobius"/>
    </source>
</evidence>
<dbReference type="AlphaFoldDB" id="A0A2K2UE65"/>
<comment type="caution">
    <text evidence="2">The sequence shown here is derived from an EMBL/GenBank/DDBJ whole genome shotgun (WGS) entry which is preliminary data.</text>
</comment>
<organism evidence="2 3">
    <name type="scientific">Enteroscipio rubneri</name>
    <dbReference type="NCBI Taxonomy" id="2070686"/>
    <lineage>
        <taxon>Bacteria</taxon>
        <taxon>Bacillati</taxon>
        <taxon>Actinomycetota</taxon>
        <taxon>Coriobacteriia</taxon>
        <taxon>Eggerthellales</taxon>
        <taxon>Eggerthellaceae</taxon>
        <taxon>Enteroscipio</taxon>
    </lineage>
</organism>
<accession>A0A2K2UE65</accession>
<dbReference type="Proteomes" id="UP000236197">
    <property type="component" value="Unassembled WGS sequence"/>
</dbReference>
<dbReference type="RefSeq" id="WP_103263948.1">
    <property type="nucleotide sequence ID" value="NZ_CABMLE010000001.1"/>
</dbReference>
<keyword evidence="1" id="KW-0472">Membrane</keyword>